<evidence type="ECO:0000313" key="3">
    <source>
        <dbReference type="Proteomes" id="UP000325289"/>
    </source>
</evidence>
<proteinExistence type="predicted"/>
<dbReference type="EMBL" id="FOMS01000002">
    <property type="protein sequence ID" value="SFD72481.1"/>
    <property type="molecule type" value="Genomic_DNA"/>
</dbReference>
<dbReference type="InterPro" id="IPR002545">
    <property type="entry name" value="CheW-lke_dom"/>
</dbReference>
<evidence type="ECO:0000313" key="2">
    <source>
        <dbReference type="EMBL" id="SFD72481.1"/>
    </source>
</evidence>
<sequence>MARPETCVTFGLDNTLFALPVAAVVEILDTREIASLPRAPGHLLGLIDRRGASVPVVDLRRLMGRGDRTDTPETRIVVLALPGDAGHSVGLRVDRVIEVTALDDAGSAPLAEADLLRWREHMIAGIGRRNGSFVTVLDVAGLFAAELSDLPANAARPAEDA</sequence>
<dbReference type="GO" id="GO:0006935">
    <property type="term" value="P:chemotaxis"/>
    <property type="evidence" value="ECO:0007669"/>
    <property type="project" value="InterPro"/>
</dbReference>
<dbReference type="OrthoDB" id="3291462at2"/>
<dbReference type="Gene3D" id="2.40.50.180">
    <property type="entry name" value="CheA-289, Domain 4"/>
    <property type="match status" value="1"/>
</dbReference>
<dbReference type="InterPro" id="IPR036061">
    <property type="entry name" value="CheW-like_dom_sf"/>
</dbReference>
<feature type="domain" description="CheW-like" evidence="1">
    <location>
        <begin position="4"/>
        <end position="148"/>
    </location>
</feature>
<dbReference type="SUPFAM" id="SSF50341">
    <property type="entry name" value="CheW-like"/>
    <property type="match status" value="1"/>
</dbReference>
<dbReference type="PANTHER" id="PTHR22617:SF23">
    <property type="entry name" value="CHEMOTAXIS PROTEIN CHEW"/>
    <property type="match status" value="1"/>
</dbReference>
<dbReference type="RefSeq" id="WP_149754807.1">
    <property type="nucleotide sequence ID" value="NZ_FOMS01000002.1"/>
</dbReference>
<reference evidence="2 3" key="1">
    <citation type="submission" date="2016-10" db="EMBL/GenBank/DDBJ databases">
        <authorList>
            <person name="Varghese N."/>
            <person name="Submissions S."/>
        </authorList>
    </citation>
    <scope>NUCLEOTIDE SEQUENCE [LARGE SCALE GENOMIC DNA]</scope>
    <source>
        <strain evidence="3">YIM D21,KCTC 23444,ACCC 10710</strain>
    </source>
</reference>
<evidence type="ECO:0000259" key="1">
    <source>
        <dbReference type="PROSITE" id="PS50851"/>
    </source>
</evidence>
<keyword evidence="3" id="KW-1185">Reference proteome</keyword>
<dbReference type="SMART" id="SM00260">
    <property type="entry name" value="CheW"/>
    <property type="match status" value="1"/>
</dbReference>
<accession>A0A1I1UNS9</accession>
<dbReference type="Pfam" id="PF01584">
    <property type="entry name" value="CheW"/>
    <property type="match status" value="1"/>
</dbReference>
<dbReference type="Proteomes" id="UP000325289">
    <property type="component" value="Unassembled WGS sequence"/>
</dbReference>
<organism evidence="2 3">
    <name type="scientific">Roseivivax sediminis</name>
    <dbReference type="NCBI Taxonomy" id="936889"/>
    <lineage>
        <taxon>Bacteria</taxon>
        <taxon>Pseudomonadati</taxon>
        <taxon>Pseudomonadota</taxon>
        <taxon>Alphaproteobacteria</taxon>
        <taxon>Rhodobacterales</taxon>
        <taxon>Roseobacteraceae</taxon>
        <taxon>Roseivivax</taxon>
    </lineage>
</organism>
<dbReference type="InterPro" id="IPR039315">
    <property type="entry name" value="CheW"/>
</dbReference>
<dbReference type="PANTHER" id="PTHR22617">
    <property type="entry name" value="CHEMOTAXIS SENSOR HISTIDINE KINASE-RELATED"/>
    <property type="match status" value="1"/>
</dbReference>
<dbReference type="GO" id="GO:0007165">
    <property type="term" value="P:signal transduction"/>
    <property type="evidence" value="ECO:0007669"/>
    <property type="project" value="InterPro"/>
</dbReference>
<name>A0A1I1UNS9_9RHOB</name>
<dbReference type="Gene3D" id="2.30.30.40">
    <property type="entry name" value="SH3 Domains"/>
    <property type="match status" value="1"/>
</dbReference>
<dbReference type="PROSITE" id="PS50851">
    <property type="entry name" value="CHEW"/>
    <property type="match status" value="1"/>
</dbReference>
<dbReference type="GO" id="GO:0005829">
    <property type="term" value="C:cytosol"/>
    <property type="evidence" value="ECO:0007669"/>
    <property type="project" value="TreeGrafter"/>
</dbReference>
<gene>
    <name evidence="2" type="ORF">SAMN04515678_102443</name>
</gene>
<dbReference type="AlphaFoldDB" id="A0A1I1UNS9"/>
<protein>
    <submittedName>
        <fullName evidence="2">Purine-binding chemotaxis protein CheW</fullName>
    </submittedName>
</protein>